<dbReference type="Gene3D" id="3.20.20.150">
    <property type="entry name" value="Divalent-metal-dependent TIM barrel enzymes"/>
    <property type="match status" value="1"/>
</dbReference>
<evidence type="ECO:0000259" key="1">
    <source>
        <dbReference type="Pfam" id="PF01261"/>
    </source>
</evidence>
<dbReference type="PANTHER" id="PTHR12110:SF41">
    <property type="entry name" value="INOSOSE DEHYDRATASE"/>
    <property type="match status" value="1"/>
</dbReference>
<keyword evidence="3" id="KW-1185">Reference proteome</keyword>
<accession>W0RS72</accession>
<dbReference type="PANTHER" id="PTHR12110">
    <property type="entry name" value="HYDROXYPYRUVATE ISOMERASE"/>
    <property type="match status" value="1"/>
</dbReference>
<dbReference type="AlphaFoldDB" id="W0RS72"/>
<feature type="domain" description="Xylose isomerase-like TIM barrel" evidence="1">
    <location>
        <begin position="63"/>
        <end position="289"/>
    </location>
</feature>
<proteinExistence type="predicted"/>
<dbReference type="Proteomes" id="UP000019151">
    <property type="component" value="Plasmid 2"/>
</dbReference>
<dbReference type="RefSeq" id="WP_104023432.1">
    <property type="nucleotide sequence ID" value="NZ_CP007130.1"/>
</dbReference>
<dbReference type="InterPro" id="IPR013022">
    <property type="entry name" value="Xyl_isomerase-like_TIM-brl"/>
</dbReference>
<gene>
    <name evidence="2" type="ORF">J421_5630</name>
</gene>
<dbReference type="InParanoid" id="W0RS72"/>
<keyword evidence="2" id="KW-0413">Isomerase</keyword>
<geneLocation type="plasmid" evidence="2 3">
    <name>2</name>
</geneLocation>
<dbReference type="InterPro" id="IPR006311">
    <property type="entry name" value="TAT_signal"/>
</dbReference>
<dbReference type="SUPFAM" id="SSF51658">
    <property type="entry name" value="Xylose isomerase-like"/>
    <property type="match status" value="1"/>
</dbReference>
<protein>
    <submittedName>
        <fullName evidence="2">Xylose isomerase domain-containing protein TIM barrel</fullName>
    </submittedName>
</protein>
<dbReference type="InterPro" id="IPR050312">
    <property type="entry name" value="IolE/XylAMocC-like"/>
</dbReference>
<dbReference type="HOGENOM" id="CLU_059523_1_0_0"/>
<sequence length="293" mass="32020">MSESRTSRRSFLVELAGVALGGGALAACAKHASGGVRPSPDRVGIQLYTVRDLMQQDFEGTLERVAQAGYKEMEFAGYYNRTPEQVRAVLDRLKLVSPSAHIGAQLLKENVQREIASAKTIGQSYITIPSYGFPSNAGVDAWKAAAAEFNRWGAACRDAGLKLAYHNHNREFAPIDGATSGFDVLVRETDPALVDFELDLYWATYAGQDPIALFGRYPGRFAMWHVKDMRDPQGAKTMAPVGLGTIDFKSIFAHASQSGMRHYFVEHDTAAQWPGGAIASITESARYLKQLLA</sequence>
<dbReference type="Pfam" id="PF01261">
    <property type="entry name" value="AP_endonuc_2"/>
    <property type="match status" value="1"/>
</dbReference>
<dbReference type="PATRIC" id="fig|861299.3.peg.5667"/>
<organism evidence="2 3">
    <name type="scientific">Gemmatirosa kalamazoonensis</name>
    <dbReference type="NCBI Taxonomy" id="861299"/>
    <lineage>
        <taxon>Bacteria</taxon>
        <taxon>Pseudomonadati</taxon>
        <taxon>Gemmatimonadota</taxon>
        <taxon>Gemmatimonadia</taxon>
        <taxon>Gemmatimonadales</taxon>
        <taxon>Gemmatimonadaceae</taxon>
        <taxon>Gemmatirosa</taxon>
    </lineage>
</organism>
<dbReference type="eggNOG" id="COG1082">
    <property type="taxonomic scope" value="Bacteria"/>
</dbReference>
<dbReference type="KEGG" id="gba:J421_5630"/>
<dbReference type="EMBL" id="CP007130">
    <property type="protein sequence ID" value="AHG93165.1"/>
    <property type="molecule type" value="Genomic_DNA"/>
</dbReference>
<dbReference type="GO" id="GO:0016853">
    <property type="term" value="F:isomerase activity"/>
    <property type="evidence" value="ECO:0007669"/>
    <property type="project" value="UniProtKB-KW"/>
</dbReference>
<reference evidence="2 3" key="1">
    <citation type="journal article" date="2014" name="Genome Announc.">
        <title>Genome Sequence and Methylome of Soil Bacterium Gemmatirosa kalamazoonensis KBS708T, a Member of the Rarely Cultivated Gemmatimonadetes Phylum.</title>
        <authorList>
            <person name="Debruyn J.M."/>
            <person name="Radosevich M."/>
            <person name="Wommack K.E."/>
            <person name="Polson S.W."/>
            <person name="Hauser L.J."/>
            <person name="Fawaz M.N."/>
            <person name="Korlach J."/>
            <person name="Tsai Y.C."/>
        </authorList>
    </citation>
    <scope>NUCLEOTIDE SEQUENCE [LARGE SCALE GENOMIC DNA]</scope>
    <source>
        <strain evidence="2 3">KBS708</strain>
        <plasmid evidence="3">Plasmid 2</plasmid>
    </source>
</reference>
<keyword evidence="2" id="KW-0614">Plasmid</keyword>
<dbReference type="FunCoup" id="W0RS72">
    <property type="interactions" value="35"/>
</dbReference>
<evidence type="ECO:0000313" key="2">
    <source>
        <dbReference type="EMBL" id="AHG93165.1"/>
    </source>
</evidence>
<dbReference type="InterPro" id="IPR036237">
    <property type="entry name" value="Xyl_isomerase-like_sf"/>
</dbReference>
<dbReference type="PROSITE" id="PS51318">
    <property type="entry name" value="TAT"/>
    <property type="match status" value="1"/>
</dbReference>
<dbReference type="PROSITE" id="PS51257">
    <property type="entry name" value="PROKAR_LIPOPROTEIN"/>
    <property type="match status" value="1"/>
</dbReference>
<name>W0RS72_9BACT</name>
<dbReference type="OrthoDB" id="9798407at2"/>
<evidence type="ECO:0000313" key="3">
    <source>
        <dbReference type="Proteomes" id="UP000019151"/>
    </source>
</evidence>